<organism evidence="4 5">
    <name type="scientific">Halobacillus seohaensis</name>
    <dbReference type="NCBI Taxonomy" id="447421"/>
    <lineage>
        <taxon>Bacteria</taxon>
        <taxon>Bacillati</taxon>
        <taxon>Bacillota</taxon>
        <taxon>Bacilli</taxon>
        <taxon>Bacillales</taxon>
        <taxon>Bacillaceae</taxon>
        <taxon>Halobacillus</taxon>
    </lineage>
</organism>
<dbReference type="RefSeq" id="WP_204711653.1">
    <property type="nucleotide sequence ID" value="NZ_JBHSZV010000042.1"/>
</dbReference>
<dbReference type="InterPro" id="IPR000014">
    <property type="entry name" value="PAS"/>
</dbReference>
<accession>A0ABW2ELT7</accession>
<dbReference type="Pfam" id="PF08448">
    <property type="entry name" value="PAS_4"/>
    <property type="match status" value="1"/>
</dbReference>
<dbReference type="EMBL" id="JBHSZV010000042">
    <property type="protein sequence ID" value="MFC7063288.1"/>
    <property type="molecule type" value="Genomic_DNA"/>
</dbReference>
<dbReference type="InterPro" id="IPR051932">
    <property type="entry name" value="Bact_StressResp_Reg"/>
</dbReference>
<dbReference type="CDD" id="cd00130">
    <property type="entry name" value="PAS"/>
    <property type="match status" value="1"/>
</dbReference>
<evidence type="ECO:0000259" key="1">
    <source>
        <dbReference type="PROSITE" id="PS50112"/>
    </source>
</evidence>
<sequence>MIDSTGSLKVNEKEELYQKIIEYSFEPTIIHADQKVLYINQSGADFLKAVQEDVIGASALGIFKPDEKDAIIERISKVLKTGEPADRIEQTLVKSDGSFVDVELTCTPVEYGDRSAIQSVVRDITEHKSTASQLSEIRHEINELATAVVPVSEGVSIIPLAGRVDMDRVNQLLDTIPLKLQHLELDYLIIDFSGIYKLDEVVVGFLFNINDIVKLLGIHPIFTGIRPELARKAVEIGKDLSKMHTIGTVKQAIKHINK</sequence>
<dbReference type="PROSITE" id="PS50113">
    <property type="entry name" value="PAC"/>
    <property type="match status" value="1"/>
</dbReference>
<comment type="caution">
    <text evidence="4">The sequence shown here is derived from an EMBL/GenBank/DDBJ whole genome shotgun (WGS) entry which is preliminary data.</text>
</comment>
<feature type="domain" description="STAS" evidence="3">
    <location>
        <begin position="145"/>
        <end position="256"/>
    </location>
</feature>
<protein>
    <submittedName>
        <fullName evidence="4">PAS domain S-box protein</fullName>
    </submittedName>
</protein>
<evidence type="ECO:0000313" key="4">
    <source>
        <dbReference type="EMBL" id="MFC7063288.1"/>
    </source>
</evidence>
<gene>
    <name evidence="4" type="ORF">ACFQIC_15845</name>
</gene>
<dbReference type="InterPro" id="IPR002645">
    <property type="entry name" value="STAS_dom"/>
</dbReference>
<dbReference type="InterPro" id="IPR036513">
    <property type="entry name" value="STAS_dom_sf"/>
</dbReference>
<dbReference type="CDD" id="cd07041">
    <property type="entry name" value="STAS_RsbR_RsbS_like"/>
    <property type="match status" value="1"/>
</dbReference>
<evidence type="ECO:0000259" key="2">
    <source>
        <dbReference type="PROSITE" id="PS50113"/>
    </source>
</evidence>
<evidence type="ECO:0000259" key="3">
    <source>
        <dbReference type="PROSITE" id="PS50801"/>
    </source>
</evidence>
<dbReference type="Proteomes" id="UP001596410">
    <property type="component" value="Unassembled WGS sequence"/>
</dbReference>
<dbReference type="SUPFAM" id="SSF52091">
    <property type="entry name" value="SpoIIaa-like"/>
    <property type="match status" value="1"/>
</dbReference>
<name>A0ABW2ELT7_9BACI</name>
<evidence type="ECO:0000313" key="5">
    <source>
        <dbReference type="Proteomes" id="UP001596410"/>
    </source>
</evidence>
<dbReference type="PROSITE" id="PS50801">
    <property type="entry name" value="STAS"/>
    <property type="match status" value="1"/>
</dbReference>
<feature type="domain" description="PAC" evidence="2">
    <location>
        <begin position="86"/>
        <end position="136"/>
    </location>
</feature>
<dbReference type="Pfam" id="PF01740">
    <property type="entry name" value="STAS"/>
    <property type="match status" value="1"/>
</dbReference>
<dbReference type="PANTHER" id="PTHR33745:SF8">
    <property type="entry name" value="BLUE-LIGHT PHOTORECEPTOR"/>
    <property type="match status" value="1"/>
</dbReference>
<dbReference type="InterPro" id="IPR001610">
    <property type="entry name" value="PAC"/>
</dbReference>
<reference evidence="5" key="1">
    <citation type="journal article" date="2019" name="Int. J. Syst. Evol. Microbiol.">
        <title>The Global Catalogue of Microorganisms (GCM) 10K type strain sequencing project: providing services to taxonomists for standard genome sequencing and annotation.</title>
        <authorList>
            <consortium name="The Broad Institute Genomics Platform"/>
            <consortium name="The Broad Institute Genome Sequencing Center for Infectious Disease"/>
            <person name="Wu L."/>
            <person name="Ma J."/>
        </authorList>
    </citation>
    <scope>NUCLEOTIDE SEQUENCE [LARGE SCALE GENOMIC DNA]</scope>
    <source>
        <strain evidence="5">CGMCC 4.1621</strain>
    </source>
</reference>
<dbReference type="Gene3D" id="3.30.750.24">
    <property type="entry name" value="STAS domain"/>
    <property type="match status" value="1"/>
</dbReference>
<feature type="domain" description="PAS" evidence="1">
    <location>
        <begin position="13"/>
        <end position="82"/>
    </location>
</feature>
<dbReference type="InterPro" id="IPR013656">
    <property type="entry name" value="PAS_4"/>
</dbReference>
<dbReference type="Gene3D" id="3.30.450.20">
    <property type="entry name" value="PAS domain"/>
    <property type="match status" value="1"/>
</dbReference>
<keyword evidence="5" id="KW-1185">Reference proteome</keyword>
<dbReference type="SMART" id="SM00086">
    <property type="entry name" value="PAC"/>
    <property type="match status" value="1"/>
</dbReference>
<dbReference type="PANTHER" id="PTHR33745">
    <property type="entry name" value="RSBT ANTAGONIST PROTEIN RSBS-RELATED"/>
    <property type="match status" value="1"/>
</dbReference>
<dbReference type="PROSITE" id="PS50112">
    <property type="entry name" value="PAS"/>
    <property type="match status" value="1"/>
</dbReference>
<dbReference type="InterPro" id="IPR000700">
    <property type="entry name" value="PAS-assoc_C"/>
</dbReference>
<proteinExistence type="predicted"/>
<dbReference type="SUPFAM" id="SSF55785">
    <property type="entry name" value="PYP-like sensor domain (PAS domain)"/>
    <property type="match status" value="1"/>
</dbReference>
<dbReference type="SMART" id="SM00091">
    <property type="entry name" value="PAS"/>
    <property type="match status" value="1"/>
</dbReference>
<dbReference type="NCBIfam" id="TIGR00229">
    <property type="entry name" value="sensory_box"/>
    <property type="match status" value="1"/>
</dbReference>
<dbReference type="InterPro" id="IPR035965">
    <property type="entry name" value="PAS-like_dom_sf"/>
</dbReference>